<evidence type="ECO:0000313" key="2">
    <source>
        <dbReference type="EMBL" id="KAK8243585.1"/>
    </source>
</evidence>
<evidence type="ECO:0000259" key="1">
    <source>
        <dbReference type="PROSITE" id="PS50097"/>
    </source>
</evidence>
<dbReference type="Gene3D" id="3.30.710.10">
    <property type="entry name" value="Potassium Channel Kv1.1, Chain A"/>
    <property type="match status" value="1"/>
</dbReference>
<proteinExistence type="predicted"/>
<gene>
    <name evidence="2" type="ORF">HDK90DRAFT_545718</name>
</gene>
<feature type="domain" description="BTB" evidence="1">
    <location>
        <begin position="85"/>
        <end position="158"/>
    </location>
</feature>
<reference evidence="2 3" key="1">
    <citation type="submission" date="2024-04" db="EMBL/GenBank/DDBJ databases">
        <title>Phyllosticta paracitricarpa is synonymous to the EU quarantine fungus P. citricarpa based on phylogenomic analyses.</title>
        <authorList>
            <consortium name="Lawrence Berkeley National Laboratory"/>
            <person name="Van Ingen-Buijs V.A."/>
            <person name="Van Westerhoven A.C."/>
            <person name="Haridas S."/>
            <person name="Skiadas P."/>
            <person name="Martin F."/>
            <person name="Groenewald J.Z."/>
            <person name="Crous P.W."/>
            <person name="Seidl M.F."/>
        </authorList>
    </citation>
    <scope>NUCLEOTIDE SEQUENCE [LARGE SCALE GENOMIC DNA]</scope>
    <source>
        <strain evidence="2 3">CBS 123374</strain>
    </source>
</reference>
<dbReference type="Proteomes" id="UP001492380">
    <property type="component" value="Unassembled WGS sequence"/>
</dbReference>
<dbReference type="InterPro" id="IPR000210">
    <property type="entry name" value="BTB/POZ_dom"/>
</dbReference>
<keyword evidence="3" id="KW-1185">Reference proteome</keyword>
<dbReference type="EMBL" id="JBBWRZ010000002">
    <property type="protein sequence ID" value="KAK8243585.1"/>
    <property type="molecule type" value="Genomic_DNA"/>
</dbReference>
<comment type="caution">
    <text evidence="2">The sequence shown here is derived from an EMBL/GenBank/DDBJ whole genome shotgun (WGS) entry which is preliminary data.</text>
</comment>
<dbReference type="PANTHER" id="PTHR47843">
    <property type="entry name" value="BTB DOMAIN-CONTAINING PROTEIN-RELATED"/>
    <property type="match status" value="1"/>
</dbReference>
<organism evidence="2 3">
    <name type="scientific">Phyllosticta capitalensis</name>
    <dbReference type="NCBI Taxonomy" id="121624"/>
    <lineage>
        <taxon>Eukaryota</taxon>
        <taxon>Fungi</taxon>
        <taxon>Dikarya</taxon>
        <taxon>Ascomycota</taxon>
        <taxon>Pezizomycotina</taxon>
        <taxon>Dothideomycetes</taxon>
        <taxon>Dothideomycetes incertae sedis</taxon>
        <taxon>Botryosphaeriales</taxon>
        <taxon>Phyllostictaceae</taxon>
        <taxon>Phyllosticta</taxon>
    </lineage>
</organism>
<dbReference type="PANTHER" id="PTHR47843:SF2">
    <property type="entry name" value="BTB DOMAIN-CONTAINING PROTEIN"/>
    <property type="match status" value="1"/>
</dbReference>
<dbReference type="PROSITE" id="PS50097">
    <property type="entry name" value="BTB"/>
    <property type="match status" value="1"/>
</dbReference>
<dbReference type="SUPFAM" id="SSF54695">
    <property type="entry name" value="POZ domain"/>
    <property type="match status" value="1"/>
</dbReference>
<accession>A0ABR1YYI3</accession>
<protein>
    <recommendedName>
        <fullName evidence="1">BTB domain-containing protein</fullName>
    </recommendedName>
</protein>
<sequence>MSPANIAPSLDEVRSSSPTACRPLLTSSAMSATVAEENLHSEAEPGLQAACEHQAVAAMPEDAPPSRITSGTPTEKEFACMLKSRPIEIEVGRGSQKETFFIHESLLYTESDKYKAQLQGPGEWKEKLERKISIEEEDPELFRSFIDYLYLDKSPTGKKIDEPEIVQLARLYCMGDRIMAKRFQDAVLYNCFRILNQKNSKPIPVADLCSLLEIVSTELPEKDTRQDPLQHCVTRLGASRPVDLQKDPRFKDELSRDLPEIARGICLCLIPSGDDLDGPPFSIHPRTKKAVKAQKALYWRGFNKRSPRHWR</sequence>
<evidence type="ECO:0000313" key="3">
    <source>
        <dbReference type="Proteomes" id="UP001492380"/>
    </source>
</evidence>
<dbReference type="InterPro" id="IPR011333">
    <property type="entry name" value="SKP1/BTB/POZ_sf"/>
</dbReference>
<dbReference type="CDD" id="cd18186">
    <property type="entry name" value="BTB_POZ_ZBTB_KLHL-like"/>
    <property type="match status" value="1"/>
</dbReference>
<name>A0ABR1YYI3_9PEZI</name>